<evidence type="ECO:0008006" key="2">
    <source>
        <dbReference type="Google" id="ProtNLM"/>
    </source>
</evidence>
<dbReference type="InterPro" id="IPR016187">
    <property type="entry name" value="CTDL_fold"/>
</dbReference>
<accession>A0A7R9CHG0</accession>
<protein>
    <recommendedName>
        <fullName evidence="2">C-type lectin domain-containing protein</fullName>
    </recommendedName>
</protein>
<proteinExistence type="predicted"/>
<dbReference type="CDD" id="cd00037">
    <property type="entry name" value="CLECT"/>
    <property type="match status" value="1"/>
</dbReference>
<evidence type="ECO:0000313" key="1">
    <source>
        <dbReference type="EMBL" id="CAD7395891.1"/>
    </source>
</evidence>
<sequence>MEQVISTECKPLESSCIKVWNSTGQLSSTERKSPQQTGRSVLLVLVYGEFHVIQAGHKRLRTCLPVGRRADRKAGVHTRDVGSIPARAGCFKIPYLSLFEFESMEPASVAEQSKASLSCWAGLLMTGISGFETRKNLLRVNISNTWFLPQEGFPVFYRYFRDRITWYEADAVCQFHHANLVTVSVKIYKVHFDKTSVNFEIISENI</sequence>
<reference evidence="1" key="1">
    <citation type="submission" date="2020-11" db="EMBL/GenBank/DDBJ databases">
        <authorList>
            <person name="Tran Van P."/>
        </authorList>
    </citation>
    <scope>NUCLEOTIDE SEQUENCE</scope>
</reference>
<name>A0A7R9CHG0_TIMCR</name>
<dbReference type="AlphaFoldDB" id="A0A7R9CHG0"/>
<organism evidence="1">
    <name type="scientific">Timema cristinae</name>
    <name type="common">Walking stick</name>
    <dbReference type="NCBI Taxonomy" id="61476"/>
    <lineage>
        <taxon>Eukaryota</taxon>
        <taxon>Metazoa</taxon>
        <taxon>Ecdysozoa</taxon>
        <taxon>Arthropoda</taxon>
        <taxon>Hexapoda</taxon>
        <taxon>Insecta</taxon>
        <taxon>Pterygota</taxon>
        <taxon>Neoptera</taxon>
        <taxon>Polyneoptera</taxon>
        <taxon>Phasmatodea</taxon>
        <taxon>Timematodea</taxon>
        <taxon>Timematoidea</taxon>
        <taxon>Timematidae</taxon>
        <taxon>Timema</taxon>
    </lineage>
</organism>
<dbReference type="SUPFAM" id="SSF56436">
    <property type="entry name" value="C-type lectin-like"/>
    <property type="match status" value="1"/>
</dbReference>
<gene>
    <name evidence="1" type="ORF">TCEB3V08_LOCUS3370</name>
</gene>
<dbReference type="EMBL" id="OC317286">
    <property type="protein sequence ID" value="CAD7395891.1"/>
    <property type="molecule type" value="Genomic_DNA"/>
</dbReference>